<evidence type="ECO:0000256" key="2">
    <source>
        <dbReference type="SAM" id="MobiDB-lite"/>
    </source>
</evidence>
<dbReference type="SUPFAM" id="SSF48452">
    <property type="entry name" value="TPR-like"/>
    <property type="match status" value="3"/>
</dbReference>
<feature type="domain" description="AAA+ ATPase" evidence="3">
    <location>
        <begin position="303"/>
        <end position="466"/>
    </location>
</feature>
<dbReference type="EMBL" id="NHYE01005057">
    <property type="protein sequence ID" value="PPQ78244.1"/>
    <property type="molecule type" value="Genomic_DNA"/>
</dbReference>
<dbReference type="InParanoid" id="A0A409WI92"/>
<keyword evidence="1" id="KW-0802">TPR repeat</keyword>
<dbReference type="GO" id="GO:0007166">
    <property type="term" value="P:cell surface receptor signaling pathway"/>
    <property type="evidence" value="ECO:0007669"/>
    <property type="project" value="InterPro"/>
</dbReference>
<feature type="compositionally biased region" description="Acidic residues" evidence="2">
    <location>
        <begin position="1267"/>
        <end position="1284"/>
    </location>
</feature>
<dbReference type="InterPro" id="IPR011990">
    <property type="entry name" value="TPR-like_helical_dom_sf"/>
</dbReference>
<evidence type="ECO:0000313" key="4">
    <source>
        <dbReference type="EMBL" id="PPQ78244.1"/>
    </source>
</evidence>
<evidence type="ECO:0000256" key="1">
    <source>
        <dbReference type="PROSITE-ProRule" id="PRU00339"/>
    </source>
</evidence>
<dbReference type="SUPFAM" id="SSF52540">
    <property type="entry name" value="P-loop containing nucleoside triphosphate hydrolases"/>
    <property type="match status" value="1"/>
</dbReference>
<reference evidence="4 5" key="1">
    <citation type="journal article" date="2018" name="Evol. Lett.">
        <title>Horizontal gene cluster transfer increased hallucinogenic mushroom diversity.</title>
        <authorList>
            <person name="Reynolds H.T."/>
            <person name="Vijayakumar V."/>
            <person name="Gluck-Thaler E."/>
            <person name="Korotkin H.B."/>
            <person name="Matheny P.B."/>
            <person name="Slot J.C."/>
        </authorList>
    </citation>
    <scope>NUCLEOTIDE SEQUENCE [LARGE SCALE GENOMIC DNA]</scope>
    <source>
        <strain evidence="4 5">SRW20</strain>
    </source>
</reference>
<dbReference type="GO" id="GO:0043531">
    <property type="term" value="F:ADP binding"/>
    <property type="evidence" value="ECO:0007669"/>
    <property type="project" value="InterPro"/>
</dbReference>
<feature type="region of interest" description="Disordered" evidence="2">
    <location>
        <begin position="1260"/>
        <end position="1284"/>
    </location>
</feature>
<evidence type="ECO:0000313" key="5">
    <source>
        <dbReference type="Proteomes" id="UP000284706"/>
    </source>
</evidence>
<comment type="caution">
    <text evidence="4">The sequence shown here is derived from an EMBL/GenBank/DDBJ whole genome shotgun (WGS) entry which is preliminary data.</text>
</comment>
<dbReference type="SMART" id="SM00382">
    <property type="entry name" value="AAA"/>
    <property type="match status" value="1"/>
</dbReference>
<evidence type="ECO:0000259" key="3">
    <source>
        <dbReference type="SMART" id="SM00382"/>
    </source>
</evidence>
<accession>A0A409WI92</accession>
<dbReference type="PANTHER" id="PTHR47691">
    <property type="entry name" value="REGULATOR-RELATED"/>
    <property type="match status" value="1"/>
</dbReference>
<feature type="compositionally biased region" description="Low complexity" evidence="2">
    <location>
        <begin position="29"/>
        <end position="46"/>
    </location>
</feature>
<feature type="repeat" description="TPR" evidence="1">
    <location>
        <begin position="944"/>
        <end position="977"/>
    </location>
</feature>
<dbReference type="InterPro" id="IPR036537">
    <property type="entry name" value="Adaptor_Cbl_N_dom_sf"/>
</dbReference>
<protein>
    <recommendedName>
        <fullName evidence="3">AAA+ ATPase domain-containing protein</fullName>
    </recommendedName>
</protein>
<dbReference type="InterPro" id="IPR019734">
    <property type="entry name" value="TPR_rpt"/>
</dbReference>
<dbReference type="Pfam" id="PF00931">
    <property type="entry name" value="NB-ARC"/>
    <property type="match status" value="1"/>
</dbReference>
<dbReference type="Gene3D" id="1.25.40.10">
    <property type="entry name" value="Tetratricopeptide repeat domain"/>
    <property type="match status" value="3"/>
</dbReference>
<dbReference type="Proteomes" id="UP000284706">
    <property type="component" value="Unassembled WGS sequence"/>
</dbReference>
<dbReference type="STRING" id="231916.A0A409WI92"/>
<feature type="region of interest" description="Disordered" evidence="2">
    <location>
        <begin position="29"/>
        <end position="63"/>
    </location>
</feature>
<dbReference type="SMART" id="SM00028">
    <property type="entry name" value="TPR"/>
    <property type="match status" value="8"/>
</dbReference>
<dbReference type="CDD" id="cd21037">
    <property type="entry name" value="MLKL_NTD"/>
    <property type="match status" value="1"/>
</dbReference>
<sequence length="1284" mass="140600">MGRMARRLPPPSSGAIIFYGRAGSASKYSSVKATSSSPSTSTTSSTLANPESDATDSDGTPLNSQSQISFKAVLGVSDAVKSSPDPLANGLITNGKTVFRLAQELTDAFSDVPYVKVVVSLVQQILDISDEVQANKDRGQELINKVATYGRVIFEALLALNDQGAGPPNDISSIKEDLLHVASVLQSIYDTLSPLAISKTMPRWKKILFREDIASKLAEQDRRLDTTITAFQFKSSVVLRSNSKKVDNDKGQSSLQTPPSRLFHSRGLRSRPQIIFGRDKEINEIVKTLTQVNSTNQDEEAVLPPRVCILGSGGIGKTTLALSVVHHKDVCNEFEGRRFFVSCEAATSAELLLSEIMTALGFEVEEVKANALQTVLRRLQEATCLLVLDNFETPWDPPQYRSSIENLLAEITSLETVTLILTMRGSQRPAGTLWSQVVPPLQPVDEDSALSIFKSISGKEDQYAIDLIQAVDCVPLAVTLLANLAAVDGETTEALWLRWKEEHTSMIESGQDRLNSIETSIQVSLSSPRMRRDSGALSLLSAFSLLPDGVSVHTIEACIQGFPEALSVKKAISTLRQNALVYEDANKDLRILSPIRLYICKQYPPSPKAREFIYGHFIGLAHQGVQYHYPTVRLVLQREANNVSSILMDALAASKEESATDVVQATINFCHFTYVSGKGSSQAISAAVKKLERLQNSSTTVPSAGQQGPGTSWYKAFRMFGKASKSTPALTTTHTTVCVTSSATLLADCLGCWGQILCRQREFDLAQQKFARAYEIHSQLGDTAGQAYDLLNQGLLLSREFRKLEEALGLFEQAYELHEGLQDKAGMAHDLLASGHALRDLGRFLDALDRFTSASHLFEALDDIAGQASALNGLGAIKLFLSECSEAERFFKKAVDLSREVGDTVMEAESVAGVAMACLLQSRFLEAKLEIGKAMALRQPAVEPDHLYVLGRVYVAMEDYDEAEHHLSQALSYHDETGDLRGQAEVLLVLASVALHRGDCQNAYGYANSAANKVPGNRFILAESCIVEALIYLREYDFPEADCLLEVALAIFGEVGSKLGQAQCLYIGARQHIHYAKWDRAMESLNKALALHIEVGNIQGQADDMNLISEMLMCKGSTGEAMALVTEALALHIRIGDKSGQGDDLYVQASLFLLEGRFEDAEMTMRKALELHTAGHSLYGIGRDSASLSDILWQMQQQARAMKKADDDHTAPDGEQAPITHLTRALEIFKKIQAAGEFVVCRAQRRRILGREPLDVHDISLPNYYLTDEEDSEEEDGEGEGDEK</sequence>
<name>A0A409WI92_9AGAR</name>
<dbReference type="PANTHER" id="PTHR47691:SF3">
    <property type="entry name" value="HTH-TYPE TRANSCRIPTIONAL REGULATOR RV0890C-RELATED"/>
    <property type="match status" value="1"/>
</dbReference>
<gene>
    <name evidence="4" type="ORF">CVT26_007694</name>
</gene>
<dbReference type="InterPro" id="IPR059179">
    <property type="entry name" value="MLKL-like_MCAfunc"/>
</dbReference>
<dbReference type="Gene3D" id="1.20.930.20">
    <property type="entry name" value="Adaptor protein Cbl, N-terminal domain"/>
    <property type="match status" value="1"/>
</dbReference>
<dbReference type="OrthoDB" id="621413at2759"/>
<keyword evidence="5" id="KW-1185">Reference proteome</keyword>
<dbReference type="PROSITE" id="PS50005">
    <property type="entry name" value="TPR"/>
    <property type="match status" value="1"/>
</dbReference>
<dbReference type="InterPro" id="IPR002182">
    <property type="entry name" value="NB-ARC"/>
</dbReference>
<proteinExistence type="predicted"/>
<dbReference type="InterPro" id="IPR027417">
    <property type="entry name" value="P-loop_NTPase"/>
</dbReference>
<dbReference type="InterPro" id="IPR003593">
    <property type="entry name" value="AAA+_ATPase"/>
</dbReference>
<organism evidence="4 5">
    <name type="scientific">Gymnopilus dilepis</name>
    <dbReference type="NCBI Taxonomy" id="231916"/>
    <lineage>
        <taxon>Eukaryota</taxon>
        <taxon>Fungi</taxon>
        <taxon>Dikarya</taxon>
        <taxon>Basidiomycota</taxon>
        <taxon>Agaricomycotina</taxon>
        <taxon>Agaricomycetes</taxon>
        <taxon>Agaricomycetidae</taxon>
        <taxon>Agaricales</taxon>
        <taxon>Agaricineae</taxon>
        <taxon>Hymenogastraceae</taxon>
        <taxon>Gymnopilus</taxon>
    </lineage>
</organism>
<dbReference type="Gene3D" id="3.40.50.300">
    <property type="entry name" value="P-loop containing nucleotide triphosphate hydrolases"/>
    <property type="match status" value="1"/>
</dbReference>